<feature type="region of interest" description="Disordered" evidence="1">
    <location>
        <begin position="60"/>
        <end position="157"/>
    </location>
</feature>
<proteinExistence type="predicted"/>
<feature type="chain" id="PRO_5018058295" evidence="2">
    <location>
        <begin position="19"/>
        <end position="292"/>
    </location>
</feature>
<feature type="compositionally biased region" description="Basic and acidic residues" evidence="1">
    <location>
        <begin position="265"/>
        <end position="274"/>
    </location>
</feature>
<dbReference type="Proteomes" id="UP000275078">
    <property type="component" value="Unassembled WGS sequence"/>
</dbReference>
<sequence>MPVKLLIAIPVMATVGAGIALYQHRETVLHLIESGRLHLARLLYTLADGVHPENRHDSEFAETHSLMSMRGRSPSPSRSRRNSGGPDQASASGIDSSFHNPSLRHRSEPATSSTPIDIHPRHPPPPNPPTAETPPTIRPSRSEEPLESGYDTAHDSIHSTPTLHAVDFHNPAFDHINPLPSTGTSYATAIGPTTFGSRDRVVMPQPSFESAAYWSVNEWDDGTSGASTPSLAGSDGRPTRPGVRTPGSESGSEIRFEELEGFEGVETRSVRSEGTDGWSEMGSEVSSEGGRH</sequence>
<gene>
    <name evidence="3" type="ORF">BJ508DRAFT_322153</name>
</gene>
<reference evidence="3 4" key="1">
    <citation type="journal article" date="2018" name="Nat. Ecol. Evol.">
        <title>Pezizomycetes genomes reveal the molecular basis of ectomycorrhizal truffle lifestyle.</title>
        <authorList>
            <person name="Murat C."/>
            <person name="Payen T."/>
            <person name="Noel B."/>
            <person name="Kuo A."/>
            <person name="Morin E."/>
            <person name="Chen J."/>
            <person name="Kohler A."/>
            <person name="Krizsan K."/>
            <person name="Balestrini R."/>
            <person name="Da Silva C."/>
            <person name="Montanini B."/>
            <person name="Hainaut M."/>
            <person name="Levati E."/>
            <person name="Barry K.W."/>
            <person name="Belfiori B."/>
            <person name="Cichocki N."/>
            <person name="Clum A."/>
            <person name="Dockter R.B."/>
            <person name="Fauchery L."/>
            <person name="Guy J."/>
            <person name="Iotti M."/>
            <person name="Le Tacon F."/>
            <person name="Lindquist E.A."/>
            <person name="Lipzen A."/>
            <person name="Malagnac F."/>
            <person name="Mello A."/>
            <person name="Molinier V."/>
            <person name="Miyauchi S."/>
            <person name="Poulain J."/>
            <person name="Riccioni C."/>
            <person name="Rubini A."/>
            <person name="Sitrit Y."/>
            <person name="Splivallo R."/>
            <person name="Traeger S."/>
            <person name="Wang M."/>
            <person name="Zifcakova L."/>
            <person name="Wipf D."/>
            <person name="Zambonelli A."/>
            <person name="Paolocci F."/>
            <person name="Nowrousian M."/>
            <person name="Ottonello S."/>
            <person name="Baldrian P."/>
            <person name="Spatafora J.W."/>
            <person name="Henrissat B."/>
            <person name="Nagy L.G."/>
            <person name="Aury J.M."/>
            <person name="Wincker P."/>
            <person name="Grigoriev I.V."/>
            <person name="Bonfante P."/>
            <person name="Martin F.M."/>
        </authorList>
    </citation>
    <scope>NUCLEOTIDE SEQUENCE [LARGE SCALE GENOMIC DNA]</scope>
    <source>
        <strain evidence="3 4">RN42</strain>
    </source>
</reference>
<evidence type="ECO:0000313" key="3">
    <source>
        <dbReference type="EMBL" id="RPA86003.1"/>
    </source>
</evidence>
<feature type="compositionally biased region" description="Polar residues" evidence="1">
    <location>
        <begin position="89"/>
        <end position="100"/>
    </location>
</feature>
<dbReference type="AlphaFoldDB" id="A0A3N4IIN7"/>
<organism evidence="3 4">
    <name type="scientific">Ascobolus immersus RN42</name>
    <dbReference type="NCBI Taxonomy" id="1160509"/>
    <lineage>
        <taxon>Eukaryota</taxon>
        <taxon>Fungi</taxon>
        <taxon>Dikarya</taxon>
        <taxon>Ascomycota</taxon>
        <taxon>Pezizomycotina</taxon>
        <taxon>Pezizomycetes</taxon>
        <taxon>Pezizales</taxon>
        <taxon>Ascobolaceae</taxon>
        <taxon>Ascobolus</taxon>
    </lineage>
</organism>
<feature type="compositionally biased region" description="Low complexity" evidence="1">
    <location>
        <begin position="277"/>
        <end position="292"/>
    </location>
</feature>
<keyword evidence="4" id="KW-1185">Reference proteome</keyword>
<accession>A0A3N4IIN7</accession>
<evidence type="ECO:0000313" key="4">
    <source>
        <dbReference type="Proteomes" id="UP000275078"/>
    </source>
</evidence>
<feature type="region of interest" description="Disordered" evidence="1">
    <location>
        <begin position="222"/>
        <end position="292"/>
    </location>
</feature>
<feature type="compositionally biased region" description="Low complexity" evidence="1">
    <location>
        <begin position="70"/>
        <end position="86"/>
    </location>
</feature>
<name>A0A3N4IIN7_ASCIM</name>
<feature type="compositionally biased region" description="Pro residues" evidence="1">
    <location>
        <begin position="123"/>
        <end position="132"/>
    </location>
</feature>
<protein>
    <submittedName>
        <fullName evidence="3">Uncharacterized protein</fullName>
    </submittedName>
</protein>
<keyword evidence="2" id="KW-0732">Signal</keyword>
<feature type="signal peptide" evidence="2">
    <location>
        <begin position="1"/>
        <end position="18"/>
    </location>
</feature>
<dbReference type="EMBL" id="ML119651">
    <property type="protein sequence ID" value="RPA86003.1"/>
    <property type="molecule type" value="Genomic_DNA"/>
</dbReference>
<evidence type="ECO:0000256" key="1">
    <source>
        <dbReference type="SAM" id="MobiDB-lite"/>
    </source>
</evidence>
<evidence type="ECO:0000256" key="2">
    <source>
        <dbReference type="SAM" id="SignalP"/>
    </source>
</evidence>